<keyword evidence="2 6" id="KW-0238">DNA-binding</keyword>
<dbReference type="SMART" id="SM00895">
    <property type="entry name" value="FCD"/>
    <property type="match status" value="1"/>
</dbReference>
<dbReference type="AlphaFoldDB" id="A0A7W6FW51"/>
<dbReference type="PANTHER" id="PTHR43537">
    <property type="entry name" value="TRANSCRIPTIONAL REGULATOR, GNTR FAMILY"/>
    <property type="match status" value="1"/>
</dbReference>
<evidence type="ECO:0000256" key="3">
    <source>
        <dbReference type="ARBA" id="ARBA00023163"/>
    </source>
</evidence>
<protein>
    <submittedName>
        <fullName evidence="6">DNA-binding GntR family transcriptional regulator</fullName>
    </submittedName>
</protein>
<dbReference type="Gene3D" id="1.10.10.10">
    <property type="entry name" value="Winged helix-like DNA-binding domain superfamily/Winged helix DNA-binding domain"/>
    <property type="match status" value="1"/>
</dbReference>
<evidence type="ECO:0000259" key="5">
    <source>
        <dbReference type="PROSITE" id="PS50949"/>
    </source>
</evidence>
<evidence type="ECO:0000313" key="7">
    <source>
        <dbReference type="Proteomes" id="UP000531216"/>
    </source>
</evidence>
<dbReference type="InterPro" id="IPR008920">
    <property type="entry name" value="TF_FadR/GntR_C"/>
</dbReference>
<dbReference type="PANTHER" id="PTHR43537:SF24">
    <property type="entry name" value="GLUCONATE OPERON TRANSCRIPTIONAL REPRESSOR"/>
    <property type="match status" value="1"/>
</dbReference>
<keyword evidence="1" id="KW-0805">Transcription regulation</keyword>
<dbReference type="Pfam" id="PF07729">
    <property type="entry name" value="FCD"/>
    <property type="match status" value="1"/>
</dbReference>
<feature type="domain" description="HTH gntR-type" evidence="5">
    <location>
        <begin position="18"/>
        <end position="85"/>
    </location>
</feature>
<keyword evidence="3" id="KW-0804">Transcription</keyword>
<gene>
    <name evidence="6" type="ORF">GGR05_004134</name>
</gene>
<dbReference type="RefSeq" id="WP_139224705.1">
    <property type="nucleotide sequence ID" value="NZ_FOOA01000022.1"/>
</dbReference>
<dbReference type="InterPro" id="IPR036390">
    <property type="entry name" value="WH_DNA-bd_sf"/>
</dbReference>
<evidence type="ECO:0000256" key="4">
    <source>
        <dbReference type="SAM" id="MobiDB-lite"/>
    </source>
</evidence>
<dbReference type="Proteomes" id="UP000531216">
    <property type="component" value="Unassembled WGS sequence"/>
</dbReference>
<comment type="caution">
    <text evidence="6">The sequence shown here is derived from an EMBL/GenBank/DDBJ whole genome shotgun (WGS) entry which is preliminary data.</text>
</comment>
<dbReference type="SUPFAM" id="SSF46785">
    <property type="entry name" value="Winged helix' DNA-binding domain"/>
    <property type="match status" value="1"/>
</dbReference>
<keyword evidence="7" id="KW-1185">Reference proteome</keyword>
<dbReference type="OrthoDB" id="8638122at2"/>
<evidence type="ECO:0000313" key="6">
    <source>
        <dbReference type="EMBL" id="MBB3937964.1"/>
    </source>
</evidence>
<dbReference type="Gene3D" id="1.20.120.530">
    <property type="entry name" value="GntR ligand-binding domain-like"/>
    <property type="match status" value="1"/>
</dbReference>
<evidence type="ECO:0000256" key="1">
    <source>
        <dbReference type="ARBA" id="ARBA00023015"/>
    </source>
</evidence>
<organism evidence="6 7">
    <name type="scientific">Aureimonas phyllosphaerae</name>
    <dbReference type="NCBI Taxonomy" id="1166078"/>
    <lineage>
        <taxon>Bacteria</taxon>
        <taxon>Pseudomonadati</taxon>
        <taxon>Pseudomonadota</taxon>
        <taxon>Alphaproteobacteria</taxon>
        <taxon>Hyphomicrobiales</taxon>
        <taxon>Aurantimonadaceae</taxon>
        <taxon>Aureimonas</taxon>
    </lineage>
</organism>
<proteinExistence type="predicted"/>
<dbReference type="CDD" id="cd07377">
    <property type="entry name" value="WHTH_GntR"/>
    <property type="match status" value="1"/>
</dbReference>
<dbReference type="GO" id="GO:0003700">
    <property type="term" value="F:DNA-binding transcription factor activity"/>
    <property type="evidence" value="ECO:0007669"/>
    <property type="project" value="InterPro"/>
</dbReference>
<dbReference type="PROSITE" id="PS50949">
    <property type="entry name" value="HTH_GNTR"/>
    <property type="match status" value="1"/>
</dbReference>
<feature type="region of interest" description="Disordered" evidence="4">
    <location>
        <begin position="1"/>
        <end position="24"/>
    </location>
</feature>
<dbReference type="SMART" id="SM00345">
    <property type="entry name" value="HTH_GNTR"/>
    <property type="match status" value="1"/>
</dbReference>
<dbReference type="InterPro" id="IPR011711">
    <property type="entry name" value="GntR_C"/>
</dbReference>
<evidence type="ECO:0000256" key="2">
    <source>
        <dbReference type="ARBA" id="ARBA00023125"/>
    </source>
</evidence>
<dbReference type="SUPFAM" id="SSF48008">
    <property type="entry name" value="GntR ligand-binding domain-like"/>
    <property type="match status" value="1"/>
</dbReference>
<name>A0A7W6FW51_9HYPH</name>
<accession>A0A7W6FW51</accession>
<dbReference type="EMBL" id="JACIDO010000014">
    <property type="protein sequence ID" value="MBB3937964.1"/>
    <property type="molecule type" value="Genomic_DNA"/>
</dbReference>
<dbReference type="GO" id="GO:0003677">
    <property type="term" value="F:DNA binding"/>
    <property type="evidence" value="ECO:0007669"/>
    <property type="project" value="UniProtKB-KW"/>
</dbReference>
<reference evidence="6 7" key="1">
    <citation type="submission" date="2020-08" db="EMBL/GenBank/DDBJ databases">
        <title>Genomic Encyclopedia of Type Strains, Phase IV (KMG-IV): sequencing the most valuable type-strain genomes for metagenomic binning, comparative biology and taxonomic classification.</title>
        <authorList>
            <person name="Goeker M."/>
        </authorList>
    </citation>
    <scope>NUCLEOTIDE SEQUENCE [LARGE SCALE GENOMIC DNA]</scope>
    <source>
        <strain evidence="6 7">DSM 25024</strain>
    </source>
</reference>
<dbReference type="InterPro" id="IPR000524">
    <property type="entry name" value="Tscrpt_reg_HTH_GntR"/>
</dbReference>
<dbReference type="InterPro" id="IPR036388">
    <property type="entry name" value="WH-like_DNA-bd_sf"/>
</dbReference>
<sequence length="230" mass="26020">MDTIGRSGRDGAGDGEGQTSSERLHDLIREDIVEGRLEPGSRLKTAELAARYGTSVNPVREALHHLQGEGIVVIEPNRGARVRTIGADYARNVYDIRALLEPYLTRWFVSTATAEQIATLEELQTRMENPDNSYEEHRALNDRFHSTMFRGHYNHEAVTLEVRQRKVLDLMNRRFDIAPARRRKVHVEHRAIIEAVRGGDAEEAARVAEEHVRGASQYLVDRLRSAGMTS</sequence>
<dbReference type="Pfam" id="PF00392">
    <property type="entry name" value="GntR"/>
    <property type="match status" value="1"/>
</dbReference>